<reference evidence="1" key="1">
    <citation type="submission" date="2022-06" db="EMBL/GenBank/DDBJ databases">
        <title>Draft genome sequences of Leminorella grimontii str. JCM5902.</title>
        <authorList>
            <person name="Wakabayashi Y."/>
            <person name="Kojima K."/>
        </authorList>
    </citation>
    <scope>NUCLEOTIDE SEQUENCE</scope>
    <source>
        <strain evidence="1">JCM 5902</strain>
    </source>
</reference>
<proteinExistence type="predicted"/>
<accession>A0AAV5N0S5</accession>
<comment type="caution">
    <text evidence="1">The sequence shown here is derived from an EMBL/GenBank/DDBJ whole genome shotgun (WGS) entry which is preliminary data.</text>
</comment>
<protein>
    <submittedName>
        <fullName evidence="1">Uncharacterized protein</fullName>
    </submittedName>
</protein>
<keyword evidence="2" id="KW-1185">Reference proteome</keyword>
<sequence length="148" mass="17272">MKYSYRITKYAQTDELDNLCSSSSEWTSFYDIGCKVTEDEYKKVEGRYIDYILDACNFLGVKSLKIQGLELNNDECPYVEGGAIPLGELKAVVQSILREDIWCKLISDECEFHFGYDFYMYFLCNTCPEKSIDKIKTELTVQRYKSPY</sequence>
<name>A0AAV5N0S5_9GAMM</name>
<dbReference type="AlphaFoldDB" id="A0AAV5N0S5"/>
<gene>
    <name evidence="1" type="ORF">SOASR030_04730</name>
</gene>
<evidence type="ECO:0000313" key="2">
    <source>
        <dbReference type="Proteomes" id="UP001058124"/>
    </source>
</evidence>
<dbReference type="RefSeq" id="WP_027272932.1">
    <property type="nucleotide sequence ID" value="NZ_BRLH01000001.1"/>
</dbReference>
<dbReference type="EMBL" id="BRLH01000001">
    <property type="protein sequence ID" value="GKX54361.1"/>
    <property type="molecule type" value="Genomic_DNA"/>
</dbReference>
<evidence type="ECO:0000313" key="1">
    <source>
        <dbReference type="EMBL" id="GKX54361.1"/>
    </source>
</evidence>
<dbReference type="Proteomes" id="UP001058124">
    <property type="component" value="Unassembled WGS sequence"/>
</dbReference>
<organism evidence="1 2">
    <name type="scientific">Leminorella grimontii</name>
    <dbReference type="NCBI Taxonomy" id="82981"/>
    <lineage>
        <taxon>Bacteria</taxon>
        <taxon>Pseudomonadati</taxon>
        <taxon>Pseudomonadota</taxon>
        <taxon>Gammaproteobacteria</taxon>
        <taxon>Enterobacterales</taxon>
        <taxon>Budviciaceae</taxon>
        <taxon>Leminorella</taxon>
    </lineage>
</organism>